<accession>A0A1U9VEH1</accession>
<dbReference type="InterPro" id="IPR025997">
    <property type="entry name" value="SBP_2_dom"/>
</dbReference>
<evidence type="ECO:0000313" key="6">
    <source>
        <dbReference type="EMBL" id="AQW28895.1"/>
    </source>
</evidence>
<comment type="similarity">
    <text evidence="2">Belongs to the bacterial solute-binding protein 2 family.</text>
</comment>
<proteinExistence type="inferred from homology"/>
<dbReference type="GO" id="GO:0030313">
    <property type="term" value="C:cell envelope"/>
    <property type="evidence" value="ECO:0007669"/>
    <property type="project" value="UniProtKB-SubCell"/>
</dbReference>
<dbReference type="Gene3D" id="3.40.50.2300">
    <property type="match status" value="2"/>
</dbReference>
<dbReference type="Pfam" id="PF13407">
    <property type="entry name" value="Peripla_BP_4"/>
    <property type="match status" value="1"/>
</dbReference>
<sequence>MKRWMAFAAAWLLPLAVFAQTRIGVSISAFDDNFLTLVRQAMQAHAKTLKGVDVQFEDARGDVGRQISQIETFISQKASAIIVNPVDTSATARMTEAARRAGIPLVYVNRRPLEKMGNGTVFVGSDELVAGRLQMEYLARQMGGKGNLAIMQGGLSADAARVRTQGVMDIVKKYPGIKVVEQQSANWQRNEALNLMSRWLSAGTRIDAVASNNDEMAIGALLAMRQAGISPKSILVAGVDATPDALAEMRRGGLVATVFQDAKGQGRGAVDAAARMAAGAKDVPPEVLIPFELVTPDNYQTFAKR</sequence>
<reference evidence="6 7" key="1">
    <citation type="submission" date="2017-02" db="EMBL/GenBank/DDBJ databases">
        <title>Blood Disease Bacterium A2-HR MARDI.</title>
        <authorList>
            <person name="Badrun R."/>
            <person name="Abu Bakar N."/>
            <person name="Laboh R."/>
        </authorList>
    </citation>
    <scope>NUCLEOTIDE SEQUENCE [LARGE SCALE GENOMIC DNA]</scope>
    <source>
        <strain evidence="6 7">A2-HR MARDI</strain>
    </source>
</reference>
<feature type="signal peptide" evidence="4">
    <location>
        <begin position="1"/>
        <end position="19"/>
    </location>
</feature>
<evidence type="ECO:0000256" key="3">
    <source>
        <dbReference type="ARBA" id="ARBA00022729"/>
    </source>
</evidence>
<evidence type="ECO:0000256" key="2">
    <source>
        <dbReference type="ARBA" id="ARBA00007639"/>
    </source>
</evidence>
<dbReference type="GeneID" id="97321512"/>
<name>A0A1U9VEH1_9RALS</name>
<evidence type="ECO:0000256" key="4">
    <source>
        <dbReference type="SAM" id="SignalP"/>
    </source>
</evidence>
<evidence type="ECO:0000256" key="1">
    <source>
        <dbReference type="ARBA" id="ARBA00004196"/>
    </source>
</evidence>
<comment type="subcellular location">
    <subcellularLocation>
        <location evidence="1">Cell envelope</location>
    </subcellularLocation>
</comment>
<keyword evidence="3 4" id="KW-0732">Signal</keyword>
<dbReference type="AlphaFoldDB" id="A0A1U9VEH1"/>
<dbReference type="GO" id="GO:0030246">
    <property type="term" value="F:carbohydrate binding"/>
    <property type="evidence" value="ECO:0007669"/>
    <property type="project" value="UniProtKB-ARBA"/>
</dbReference>
<dbReference type="InterPro" id="IPR028082">
    <property type="entry name" value="Peripla_BP_I"/>
</dbReference>
<organism evidence="6 7">
    <name type="scientific">blood disease bacterium A2-HR MARDI</name>
    <dbReference type="NCBI Taxonomy" id="1944648"/>
    <lineage>
        <taxon>Bacteria</taxon>
        <taxon>Pseudomonadati</taxon>
        <taxon>Pseudomonadota</taxon>
        <taxon>Betaproteobacteria</taxon>
        <taxon>Burkholderiales</taxon>
        <taxon>Burkholderiaceae</taxon>
        <taxon>Ralstonia</taxon>
        <taxon>Ralstonia solanacearum species complex</taxon>
    </lineage>
</organism>
<gene>
    <name evidence="6" type="ORF">B0B51_01895</name>
</gene>
<dbReference type="Proteomes" id="UP000189628">
    <property type="component" value="Chromosome"/>
</dbReference>
<evidence type="ECO:0000259" key="5">
    <source>
        <dbReference type="Pfam" id="PF13407"/>
    </source>
</evidence>
<dbReference type="PANTHER" id="PTHR46847:SF1">
    <property type="entry name" value="D-ALLOSE-BINDING PERIPLASMIC PROTEIN-RELATED"/>
    <property type="match status" value="1"/>
</dbReference>
<protein>
    <submittedName>
        <fullName evidence="6">Rhizopine-binding protein</fullName>
    </submittedName>
</protein>
<dbReference type="RefSeq" id="WP_075464683.1">
    <property type="nucleotide sequence ID" value="NZ_CP019911.1"/>
</dbReference>
<dbReference type="SUPFAM" id="SSF53822">
    <property type="entry name" value="Periplasmic binding protein-like I"/>
    <property type="match status" value="1"/>
</dbReference>
<feature type="domain" description="Periplasmic binding protein" evidence="5">
    <location>
        <begin position="23"/>
        <end position="280"/>
    </location>
</feature>
<evidence type="ECO:0000313" key="7">
    <source>
        <dbReference type="Proteomes" id="UP000189628"/>
    </source>
</evidence>
<feature type="chain" id="PRO_5010722004" evidence="4">
    <location>
        <begin position="20"/>
        <end position="305"/>
    </location>
</feature>
<dbReference type="PANTHER" id="PTHR46847">
    <property type="entry name" value="D-ALLOSE-BINDING PERIPLASMIC PROTEIN-RELATED"/>
    <property type="match status" value="1"/>
</dbReference>
<dbReference type="CDD" id="cd06301">
    <property type="entry name" value="PBP1_rhizopine_binding-like"/>
    <property type="match status" value="1"/>
</dbReference>
<dbReference type="EMBL" id="CP019911">
    <property type="protein sequence ID" value="AQW28895.1"/>
    <property type="molecule type" value="Genomic_DNA"/>
</dbReference>